<protein>
    <submittedName>
        <fullName evidence="1">Uncharacterized protein</fullName>
    </submittedName>
</protein>
<proteinExistence type="predicted"/>
<reference evidence="1" key="1">
    <citation type="submission" date="2021-01" db="EMBL/GenBank/DDBJ databases">
        <authorList>
            <person name="Corre E."/>
            <person name="Pelletier E."/>
            <person name="Niang G."/>
            <person name="Scheremetjew M."/>
            <person name="Finn R."/>
            <person name="Kale V."/>
            <person name="Holt S."/>
            <person name="Cochrane G."/>
            <person name="Meng A."/>
            <person name="Brown T."/>
            <person name="Cohen L."/>
        </authorList>
    </citation>
    <scope>NUCLEOTIDE SEQUENCE</scope>
    <source>
        <strain evidence="1">CCMP1452</strain>
    </source>
</reference>
<accession>A0A7S2RP78</accession>
<name>A0A7S2RP78_9STRA</name>
<sequence>MVSSQLEKIVIGKMWCGRNILFCRGICFEWSICDSGFKLHWEPYIRSITLYVIGLVDNDTLFLLIDVKSKIFETRDEPFGCTIEDGGHKILKAIVDGERFER</sequence>
<dbReference type="EMBL" id="HBHI01016606">
    <property type="protein sequence ID" value="CAD9676778.1"/>
    <property type="molecule type" value="Transcribed_RNA"/>
</dbReference>
<dbReference type="AlphaFoldDB" id="A0A7S2RP78"/>
<organism evidence="1">
    <name type="scientific">Eucampia antarctica</name>
    <dbReference type="NCBI Taxonomy" id="49252"/>
    <lineage>
        <taxon>Eukaryota</taxon>
        <taxon>Sar</taxon>
        <taxon>Stramenopiles</taxon>
        <taxon>Ochrophyta</taxon>
        <taxon>Bacillariophyta</taxon>
        <taxon>Mediophyceae</taxon>
        <taxon>Biddulphiophycidae</taxon>
        <taxon>Hemiaulales</taxon>
        <taxon>Hemiaulaceae</taxon>
        <taxon>Eucampia</taxon>
    </lineage>
</organism>
<gene>
    <name evidence="1" type="ORF">EANT1437_LOCUS8537</name>
</gene>
<evidence type="ECO:0000313" key="1">
    <source>
        <dbReference type="EMBL" id="CAD9676778.1"/>
    </source>
</evidence>